<comment type="caution">
    <text evidence="3">The sequence shown here is derived from an EMBL/GenBank/DDBJ whole genome shotgun (WGS) entry which is preliminary data.</text>
</comment>
<dbReference type="EMBL" id="JAHRID010000002">
    <property type="protein sequence ID" value="MBV2128512.1"/>
    <property type="molecule type" value="Genomic_DNA"/>
</dbReference>
<evidence type="ECO:0000313" key="3">
    <source>
        <dbReference type="EMBL" id="MBV2128512.1"/>
    </source>
</evidence>
<feature type="chain" id="PRO_5046386505" evidence="2">
    <location>
        <begin position="25"/>
        <end position="302"/>
    </location>
</feature>
<dbReference type="Pfam" id="PF08238">
    <property type="entry name" value="Sel1"/>
    <property type="match status" value="3"/>
</dbReference>
<dbReference type="RefSeq" id="WP_217667962.1">
    <property type="nucleotide sequence ID" value="NZ_JAHRID010000002.1"/>
</dbReference>
<keyword evidence="1" id="KW-0677">Repeat</keyword>
<dbReference type="Proteomes" id="UP000704611">
    <property type="component" value="Unassembled WGS sequence"/>
</dbReference>
<evidence type="ECO:0000256" key="1">
    <source>
        <dbReference type="ARBA" id="ARBA00022737"/>
    </source>
</evidence>
<gene>
    <name evidence="3" type="ORF">KQY15_05330</name>
</gene>
<proteinExistence type="predicted"/>
<name>A0ABS6MI74_9GAMM</name>
<feature type="signal peptide" evidence="2">
    <location>
        <begin position="1"/>
        <end position="24"/>
    </location>
</feature>
<dbReference type="PANTHER" id="PTHR46430">
    <property type="entry name" value="PROTEIN SKT5-RELATED"/>
    <property type="match status" value="1"/>
</dbReference>
<evidence type="ECO:0000256" key="2">
    <source>
        <dbReference type="SAM" id="SignalP"/>
    </source>
</evidence>
<dbReference type="PANTHER" id="PTHR46430:SF1">
    <property type="entry name" value="CHITIN SYNTHASE REGULATOR SKT5-RELATED"/>
    <property type="match status" value="1"/>
</dbReference>
<keyword evidence="2" id="KW-0732">Signal</keyword>
<reference evidence="3 4" key="1">
    <citation type="submission" date="2021-06" db="EMBL/GenBank/DDBJ databases">
        <title>Rheinheimera indica sp. nov., isolated from deep-sea sediment.</title>
        <authorList>
            <person name="Wang Z."/>
            <person name="Zhang X.-Y."/>
        </authorList>
    </citation>
    <scope>NUCLEOTIDE SEQUENCE [LARGE SCALE GENOMIC DNA]</scope>
    <source>
        <strain evidence="3 4">SM2107</strain>
    </source>
</reference>
<evidence type="ECO:0000313" key="4">
    <source>
        <dbReference type="Proteomes" id="UP000704611"/>
    </source>
</evidence>
<organism evidence="3 4">
    <name type="scientific">Arsukibacterium indicum</name>
    <dbReference type="NCBI Taxonomy" id="2848612"/>
    <lineage>
        <taxon>Bacteria</taxon>
        <taxon>Pseudomonadati</taxon>
        <taxon>Pseudomonadota</taxon>
        <taxon>Gammaproteobacteria</taxon>
        <taxon>Chromatiales</taxon>
        <taxon>Chromatiaceae</taxon>
        <taxon>Arsukibacterium</taxon>
    </lineage>
</organism>
<dbReference type="SMART" id="SM00671">
    <property type="entry name" value="SEL1"/>
    <property type="match status" value="4"/>
</dbReference>
<sequence length="302" mass="33791">MKKINVLLATVSLFAITSSLPLYAQTDNPEQDMQACNEQNCDDEIRKLHSIARHGSFDAMTLLSMVYATGDGREADPEKALSFLQRAVNHDHPMAVFLFSEWHRQGIVVAQDLQQADKFLTEAVKLEYPPAQYKKALQLLQQPDENNIAEGLSLLEKASEKRLFDAMFLLARLKQQGAFTAVDLEGAAQLFKNLVLSGHQESRPYLKETIAMLESKPAAAELVADLQQSYDMEVIKVVGRDFKPANMLTNVVTQLRNRGSYTTGIMKKNYNNACYSSPSNACMTVITQRVDKDLVQMLTGRP</sequence>
<protein>
    <submittedName>
        <fullName evidence="3">Sel1 repeat family protein</fullName>
    </submittedName>
</protein>
<accession>A0ABS6MI74</accession>
<keyword evidence="4" id="KW-1185">Reference proteome</keyword>
<dbReference type="InterPro" id="IPR051726">
    <property type="entry name" value="Chitin_Synth_Reg"/>
</dbReference>
<dbReference type="InterPro" id="IPR006597">
    <property type="entry name" value="Sel1-like"/>
</dbReference>